<dbReference type="SUPFAM" id="SSF47413">
    <property type="entry name" value="lambda repressor-like DNA-binding domains"/>
    <property type="match status" value="1"/>
</dbReference>
<accession>A0A2S7SX01</accession>
<dbReference type="CDD" id="cd00093">
    <property type="entry name" value="HTH_XRE"/>
    <property type="match status" value="1"/>
</dbReference>
<proteinExistence type="predicted"/>
<dbReference type="Pfam" id="PF01381">
    <property type="entry name" value="HTH_3"/>
    <property type="match status" value="1"/>
</dbReference>
<dbReference type="OrthoDB" id="1261587at2"/>
<gene>
    <name evidence="3" type="ORF">CJD36_013890</name>
</gene>
<dbReference type="Proteomes" id="UP000239872">
    <property type="component" value="Unassembled WGS sequence"/>
</dbReference>
<comment type="caution">
    <text evidence="3">The sequence shown here is derived from an EMBL/GenBank/DDBJ whole genome shotgun (WGS) entry which is preliminary data.</text>
</comment>
<dbReference type="Gene3D" id="1.10.260.40">
    <property type="entry name" value="lambda repressor-like DNA-binding domains"/>
    <property type="match status" value="1"/>
</dbReference>
<dbReference type="InterPro" id="IPR010982">
    <property type="entry name" value="Lambda_DNA-bd_dom_sf"/>
</dbReference>
<dbReference type="PROSITE" id="PS50943">
    <property type="entry name" value="HTH_CROC1"/>
    <property type="match status" value="1"/>
</dbReference>
<dbReference type="InterPro" id="IPR001387">
    <property type="entry name" value="Cro/C1-type_HTH"/>
</dbReference>
<reference evidence="3 4" key="1">
    <citation type="submission" date="2018-01" db="EMBL/GenBank/DDBJ databases">
        <title>A novel member of the phylum Bacteroidetes isolated from glacier ice.</title>
        <authorList>
            <person name="Liu Q."/>
            <person name="Xin Y.-H."/>
        </authorList>
    </citation>
    <scope>NUCLEOTIDE SEQUENCE [LARGE SCALE GENOMIC DNA]</scope>
    <source>
        <strain evidence="3 4">RB1R16</strain>
    </source>
</reference>
<dbReference type="SMART" id="SM00530">
    <property type="entry name" value="HTH_XRE"/>
    <property type="match status" value="1"/>
</dbReference>
<keyword evidence="4" id="KW-1185">Reference proteome</keyword>
<evidence type="ECO:0000256" key="1">
    <source>
        <dbReference type="ARBA" id="ARBA00023125"/>
    </source>
</evidence>
<keyword evidence="1" id="KW-0238">DNA-binding</keyword>
<dbReference type="AlphaFoldDB" id="A0A2S7SX01"/>
<evidence type="ECO:0000313" key="4">
    <source>
        <dbReference type="Proteomes" id="UP000239872"/>
    </source>
</evidence>
<dbReference type="PANTHER" id="PTHR46558:SF4">
    <property type="entry name" value="DNA-BIDING PHAGE PROTEIN"/>
    <property type="match status" value="1"/>
</dbReference>
<evidence type="ECO:0000313" key="3">
    <source>
        <dbReference type="EMBL" id="PQJ11056.1"/>
    </source>
</evidence>
<protein>
    <submittedName>
        <fullName evidence="3">XRE family transcriptional regulator</fullName>
    </submittedName>
</protein>
<organism evidence="3 4">
    <name type="scientific">Flavipsychrobacter stenotrophus</name>
    <dbReference type="NCBI Taxonomy" id="2077091"/>
    <lineage>
        <taxon>Bacteria</taxon>
        <taxon>Pseudomonadati</taxon>
        <taxon>Bacteroidota</taxon>
        <taxon>Chitinophagia</taxon>
        <taxon>Chitinophagales</taxon>
        <taxon>Chitinophagaceae</taxon>
        <taxon>Flavipsychrobacter</taxon>
    </lineage>
</organism>
<sequence length="107" mass="11921">MNIGLAIKSIRKKLSITQYELAEKCEISQTSLSQIETGVKRPSQRTINKVCQVLDIPESIIYIVAMQEADVPASKRGIYDLVYPSIKSLALQMVSAEHINLVGEMQN</sequence>
<dbReference type="GO" id="GO:0003677">
    <property type="term" value="F:DNA binding"/>
    <property type="evidence" value="ECO:0007669"/>
    <property type="project" value="UniProtKB-KW"/>
</dbReference>
<dbReference type="PANTHER" id="PTHR46558">
    <property type="entry name" value="TRACRIPTIONAL REGULATORY PROTEIN-RELATED-RELATED"/>
    <property type="match status" value="1"/>
</dbReference>
<dbReference type="RefSeq" id="WP_105039784.1">
    <property type="nucleotide sequence ID" value="NZ_PPSL01000003.1"/>
</dbReference>
<dbReference type="EMBL" id="PPSL01000003">
    <property type="protein sequence ID" value="PQJ11056.1"/>
    <property type="molecule type" value="Genomic_DNA"/>
</dbReference>
<feature type="domain" description="HTH cro/C1-type" evidence="2">
    <location>
        <begin position="7"/>
        <end position="61"/>
    </location>
</feature>
<name>A0A2S7SX01_9BACT</name>
<evidence type="ECO:0000259" key="2">
    <source>
        <dbReference type="PROSITE" id="PS50943"/>
    </source>
</evidence>